<protein>
    <submittedName>
        <fullName evidence="8">Transporter</fullName>
    </submittedName>
</protein>
<evidence type="ECO:0000256" key="3">
    <source>
        <dbReference type="ARBA" id="ARBA00022475"/>
    </source>
</evidence>
<evidence type="ECO:0000313" key="8">
    <source>
        <dbReference type="EMBL" id="GHA37424.1"/>
    </source>
</evidence>
<feature type="transmembrane region" description="Helical" evidence="7">
    <location>
        <begin position="248"/>
        <end position="265"/>
    </location>
</feature>
<dbReference type="EMBL" id="BMXB01000006">
    <property type="protein sequence ID" value="GHA37424.1"/>
    <property type="molecule type" value="Genomic_DNA"/>
</dbReference>
<organism evidence="8 9">
    <name type="scientific">Salinimicrobium marinum</name>
    <dbReference type="NCBI Taxonomy" id="680283"/>
    <lineage>
        <taxon>Bacteria</taxon>
        <taxon>Pseudomonadati</taxon>
        <taxon>Bacteroidota</taxon>
        <taxon>Flavobacteriia</taxon>
        <taxon>Flavobacteriales</taxon>
        <taxon>Flavobacteriaceae</taxon>
        <taxon>Salinimicrobium</taxon>
    </lineage>
</organism>
<evidence type="ECO:0000256" key="4">
    <source>
        <dbReference type="ARBA" id="ARBA00022692"/>
    </source>
</evidence>
<reference evidence="8" key="2">
    <citation type="submission" date="2020-09" db="EMBL/GenBank/DDBJ databases">
        <authorList>
            <person name="Sun Q."/>
            <person name="Kim S."/>
        </authorList>
    </citation>
    <scope>NUCLEOTIDE SEQUENCE</scope>
    <source>
        <strain evidence="8">KCTC 12719</strain>
    </source>
</reference>
<proteinExistence type="predicted"/>
<dbReference type="InterPro" id="IPR004776">
    <property type="entry name" value="Mem_transp_PIN-like"/>
</dbReference>
<dbReference type="Pfam" id="PF03547">
    <property type="entry name" value="Mem_trans"/>
    <property type="match status" value="1"/>
</dbReference>
<dbReference type="PANTHER" id="PTHR36838:SF1">
    <property type="entry name" value="SLR1864 PROTEIN"/>
    <property type="match status" value="1"/>
</dbReference>
<keyword evidence="4 7" id="KW-0812">Transmembrane</keyword>
<comment type="subcellular location">
    <subcellularLocation>
        <location evidence="1">Membrane</location>
        <topology evidence="1">Multi-pass membrane protein</topology>
    </subcellularLocation>
</comment>
<evidence type="ECO:0000256" key="5">
    <source>
        <dbReference type="ARBA" id="ARBA00022989"/>
    </source>
</evidence>
<keyword evidence="6 7" id="KW-0472">Membrane</keyword>
<keyword evidence="5 7" id="KW-1133">Transmembrane helix</keyword>
<dbReference type="RefSeq" id="WP_189604457.1">
    <property type="nucleotide sequence ID" value="NZ_BMXB01000006.1"/>
</dbReference>
<dbReference type="Proteomes" id="UP000610456">
    <property type="component" value="Unassembled WGS sequence"/>
</dbReference>
<reference evidence="8" key="1">
    <citation type="journal article" date="2014" name="Int. J. Syst. Evol. Microbiol.">
        <title>Complete genome sequence of Corynebacterium casei LMG S-19264T (=DSM 44701T), isolated from a smear-ripened cheese.</title>
        <authorList>
            <consortium name="US DOE Joint Genome Institute (JGI-PGF)"/>
            <person name="Walter F."/>
            <person name="Albersmeier A."/>
            <person name="Kalinowski J."/>
            <person name="Ruckert C."/>
        </authorList>
    </citation>
    <scope>NUCLEOTIDE SEQUENCE</scope>
    <source>
        <strain evidence="8">KCTC 12719</strain>
    </source>
</reference>
<name>A0A918SGL6_9FLAO</name>
<evidence type="ECO:0000313" key="9">
    <source>
        <dbReference type="Proteomes" id="UP000610456"/>
    </source>
</evidence>
<dbReference type="GO" id="GO:0016020">
    <property type="term" value="C:membrane"/>
    <property type="evidence" value="ECO:0007669"/>
    <property type="project" value="UniProtKB-SubCell"/>
</dbReference>
<feature type="transmembrane region" description="Helical" evidence="7">
    <location>
        <begin position="120"/>
        <end position="138"/>
    </location>
</feature>
<feature type="transmembrane region" description="Helical" evidence="7">
    <location>
        <begin position="219"/>
        <end position="242"/>
    </location>
</feature>
<keyword evidence="9" id="KW-1185">Reference proteome</keyword>
<sequence>MLNFILIGVCLLAGFLVKKYKALPTDSYKAVNAWVINIALPAMALRYIPEIQWSYNLIVPFLMPLLVWTGSYLFINLISRYIKMSPGTRAALFLTAGLGNTSFLGFPLTEAYYGQEGLQIAILCDQATFIVMATFGIITATKASNGGTFEFKPVLKKILLFPPFIAFCLAFILPLLVSLQPIVPLLNELAHTLIPLALFSVGMQLKLRTWKADVKLISVALSYKLLLAPLLILVLCLAFGLTEFTQKITIFEAAMAPMVTGAIIATDYNLNPKLANIILSVGIPASLITTFLWSLILELI</sequence>
<gene>
    <name evidence="8" type="ORF">GCM10007103_18500</name>
</gene>
<dbReference type="GO" id="GO:0055085">
    <property type="term" value="P:transmembrane transport"/>
    <property type="evidence" value="ECO:0007669"/>
    <property type="project" value="InterPro"/>
</dbReference>
<keyword evidence="3" id="KW-1003">Cell membrane</keyword>
<evidence type="ECO:0000256" key="7">
    <source>
        <dbReference type="SAM" id="Phobius"/>
    </source>
</evidence>
<dbReference type="AlphaFoldDB" id="A0A918SGL6"/>
<feature type="transmembrane region" description="Helical" evidence="7">
    <location>
        <begin position="158"/>
        <end position="177"/>
    </location>
</feature>
<dbReference type="PANTHER" id="PTHR36838">
    <property type="entry name" value="AUXIN EFFLUX CARRIER FAMILY PROTEIN"/>
    <property type="match status" value="1"/>
</dbReference>
<feature type="transmembrane region" description="Helical" evidence="7">
    <location>
        <begin position="277"/>
        <end position="296"/>
    </location>
</feature>
<comment type="caution">
    <text evidence="8">The sequence shown here is derived from an EMBL/GenBank/DDBJ whole genome shotgun (WGS) entry which is preliminary data.</text>
</comment>
<evidence type="ECO:0000256" key="2">
    <source>
        <dbReference type="ARBA" id="ARBA00022448"/>
    </source>
</evidence>
<accession>A0A918SGL6</accession>
<evidence type="ECO:0000256" key="1">
    <source>
        <dbReference type="ARBA" id="ARBA00004141"/>
    </source>
</evidence>
<keyword evidence="2" id="KW-0813">Transport</keyword>
<feature type="transmembrane region" description="Helical" evidence="7">
    <location>
        <begin position="90"/>
        <end position="108"/>
    </location>
</feature>
<evidence type="ECO:0000256" key="6">
    <source>
        <dbReference type="ARBA" id="ARBA00023136"/>
    </source>
</evidence>
<feature type="transmembrane region" description="Helical" evidence="7">
    <location>
        <begin position="53"/>
        <end position="78"/>
    </location>
</feature>